<keyword evidence="11" id="KW-1185">Reference proteome</keyword>
<accession>A9B5E7</accession>
<keyword evidence="5 9" id="KW-0653">Protein transport</keyword>
<dbReference type="Pfam" id="PF00584">
    <property type="entry name" value="SecE"/>
    <property type="match status" value="1"/>
</dbReference>
<dbReference type="GO" id="GO:0009306">
    <property type="term" value="P:protein secretion"/>
    <property type="evidence" value="ECO:0007669"/>
    <property type="project" value="UniProtKB-UniRule"/>
</dbReference>
<evidence type="ECO:0000313" key="10">
    <source>
        <dbReference type="EMBL" id="ABX02772.1"/>
    </source>
</evidence>
<evidence type="ECO:0000256" key="3">
    <source>
        <dbReference type="ARBA" id="ARBA00022475"/>
    </source>
</evidence>
<keyword evidence="6 9" id="KW-1133">Transmembrane helix</keyword>
<dbReference type="KEGG" id="hau:Haur_0120"/>
<proteinExistence type="inferred from homology"/>
<keyword evidence="2 9" id="KW-0813">Transport</keyword>
<feature type="transmembrane region" description="Helical" evidence="9">
    <location>
        <begin position="42"/>
        <end position="64"/>
    </location>
</feature>
<dbReference type="STRING" id="316274.Haur_0120"/>
<keyword evidence="3 9" id="KW-1003">Cell membrane</keyword>
<dbReference type="Gene3D" id="1.20.5.1030">
    <property type="entry name" value="Preprotein translocase secy subunit"/>
    <property type="match status" value="1"/>
</dbReference>
<dbReference type="HAMAP" id="MF_00422">
    <property type="entry name" value="SecE"/>
    <property type="match status" value="1"/>
</dbReference>
<gene>
    <name evidence="9" type="primary">secE</name>
    <name evidence="10" type="ordered locus">Haur_0120</name>
</gene>
<evidence type="ECO:0000313" key="11">
    <source>
        <dbReference type="Proteomes" id="UP000000787"/>
    </source>
</evidence>
<evidence type="ECO:0000256" key="6">
    <source>
        <dbReference type="ARBA" id="ARBA00022989"/>
    </source>
</evidence>
<evidence type="ECO:0000256" key="4">
    <source>
        <dbReference type="ARBA" id="ARBA00022692"/>
    </source>
</evidence>
<reference evidence="10 11" key="1">
    <citation type="journal article" date="2011" name="Stand. Genomic Sci.">
        <title>Complete genome sequence of the filamentous gliding predatory bacterium Herpetosiphon aurantiacus type strain (114-95(T)).</title>
        <authorList>
            <person name="Kiss H."/>
            <person name="Nett M."/>
            <person name="Domin N."/>
            <person name="Martin K."/>
            <person name="Maresca J.A."/>
            <person name="Copeland A."/>
            <person name="Lapidus A."/>
            <person name="Lucas S."/>
            <person name="Berry K.W."/>
            <person name="Glavina Del Rio T."/>
            <person name="Dalin E."/>
            <person name="Tice H."/>
            <person name="Pitluck S."/>
            <person name="Richardson P."/>
            <person name="Bruce D."/>
            <person name="Goodwin L."/>
            <person name="Han C."/>
            <person name="Detter J.C."/>
            <person name="Schmutz J."/>
            <person name="Brettin T."/>
            <person name="Land M."/>
            <person name="Hauser L."/>
            <person name="Kyrpides N.C."/>
            <person name="Ivanova N."/>
            <person name="Goker M."/>
            <person name="Woyke T."/>
            <person name="Klenk H.P."/>
            <person name="Bryant D.A."/>
        </authorList>
    </citation>
    <scope>NUCLEOTIDE SEQUENCE [LARGE SCALE GENOMIC DNA]</scope>
    <source>
        <strain evidence="11">ATCC 23779 / DSM 785 / 114-95</strain>
    </source>
</reference>
<comment type="function">
    <text evidence="9">Essential subunit of the Sec protein translocation channel SecYEG. Clamps together the 2 halves of SecY. May contact the channel plug during translocation.</text>
</comment>
<comment type="similarity">
    <text evidence="9">Belongs to the SecE/SEC61-gamma family.</text>
</comment>
<dbReference type="PROSITE" id="PS01067">
    <property type="entry name" value="SECE_SEC61G"/>
    <property type="match status" value="1"/>
</dbReference>
<dbReference type="FunCoup" id="A9B5E7">
    <property type="interactions" value="48"/>
</dbReference>
<dbReference type="GO" id="GO:0065002">
    <property type="term" value="P:intracellular protein transmembrane transport"/>
    <property type="evidence" value="ECO:0007669"/>
    <property type="project" value="UniProtKB-UniRule"/>
</dbReference>
<sequence>MVAVATEEKEDYKPNPIAQFFRDAFSEMRKVVWPSREETQRLTLVVIGISLLVGSILAVFDLLFETLVRLIQ</sequence>
<dbReference type="InterPro" id="IPR005807">
    <property type="entry name" value="SecE_bac"/>
</dbReference>
<dbReference type="PANTHER" id="PTHR33910">
    <property type="entry name" value="PROTEIN TRANSLOCASE SUBUNIT SECE"/>
    <property type="match status" value="1"/>
</dbReference>
<name>A9B5E7_HERA2</name>
<dbReference type="GO" id="GO:0006605">
    <property type="term" value="P:protein targeting"/>
    <property type="evidence" value="ECO:0007669"/>
    <property type="project" value="UniProtKB-UniRule"/>
</dbReference>
<evidence type="ECO:0000256" key="1">
    <source>
        <dbReference type="ARBA" id="ARBA00004370"/>
    </source>
</evidence>
<dbReference type="EMBL" id="CP000875">
    <property type="protein sequence ID" value="ABX02772.1"/>
    <property type="molecule type" value="Genomic_DNA"/>
</dbReference>
<protein>
    <recommendedName>
        <fullName evidence="9">Protein translocase subunit SecE</fullName>
    </recommendedName>
</protein>
<dbReference type="GO" id="GO:0043952">
    <property type="term" value="P:protein transport by the Sec complex"/>
    <property type="evidence" value="ECO:0007669"/>
    <property type="project" value="UniProtKB-UniRule"/>
</dbReference>
<evidence type="ECO:0000256" key="9">
    <source>
        <dbReference type="HAMAP-Rule" id="MF_00422"/>
    </source>
</evidence>
<keyword evidence="7 9" id="KW-0811">Translocation</keyword>
<evidence type="ECO:0000256" key="8">
    <source>
        <dbReference type="ARBA" id="ARBA00023136"/>
    </source>
</evidence>
<dbReference type="InterPro" id="IPR001901">
    <property type="entry name" value="Translocase_SecE/Sec61-g"/>
</dbReference>
<dbReference type="NCBIfam" id="TIGR00964">
    <property type="entry name" value="secE_bact"/>
    <property type="match status" value="1"/>
</dbReference>
<evidence type="ECO:0000256" key="5">
    <source>
        <dbReference type="ARBA" id="ARBA00022927"/>
    </source>
</evidence>
<dbReference type="InParanoid" id="A9B5E7"/>
<comment type="subcellular location">
    <subcellularLocation>
        <location evidence="9">Cell membrane</location>
        <topology evidence="9">Single-pass membrane protein</topology>
    </subcellularLocation>
    <subcellularLocation>
        <location evidence="1">Membrane</location>
    </subcellularLocation>
</comment>
<organism evidence="10 11">
    <name type="scientific">Herpetosiphon aurantiacus (strain ATCC 23779 / DSM 785 / 114-95)</name>
    <dbReference type="NCBI Taxonomy" id="316274"/>
    <lineage>
        <taxon>Bacteria</taxon>
        <taxon>Bacillati</taxon>
        <taxon>Chloroflexota</taxon>
        <taxon>Chloroflexia</taxon>
        <taxon>Herpetosiphonales</taxon>
        <taxon>Herpetosiphonaceae</taxon>
        <taxon>Herpetosiphon</taxon>
    </lineage>
</organism>
<dbReference type="GO" id="GO:0005886">
    <property type="term" value="C:plasma membrane"/>
    <property type="evidence" value="ECO:0007669"/>
    <property type="project" value="UniProtKB-SubCell"/>
</dbReference>
<dbReference type="HOGENOM" id="CLU_113663_5_1_0"/>
<evidence type="ECO:0000256" key="2">
    <source>
        <dbReference type="ARBA" id="ARBA00022448"/>
    </source>
</evidence>
<dbReference type="GO" id="GO:0008320">
    <property type="term" value="F:protein transmembrane transporter activity"/>
    <property type="evidence" value="ECO:0007669"/>
    <property type="project" value="UniProtKB-UniRule"/>
</dbReference>
<dbReference type="InterPro" id="IPR038379">
    <property type="entry name" value="SecE_sf"/>
</dbReference>
<comment type="subunit">
    <text evidence="9">Component of the Sec protein translocase complex. Heterotrimer consisting of SecY, SecE and SecG subunits. The heterotrimers can form oligomers, although 1 heterotrimer is thought to be able to translocate proteins. Interacts with the ribosome. Interacts with SecDF, and other proteins may be involved. Interacts with SecA.</text>
</comment>
<keyword evidence="8 9" id="KW-0472">Membrane</keyword>
<evidence type="ECO:0000256" key="7">
    <source>
        <dbReference type="ARBA" id="ARBA00023010"/>
    </source>
</evidence>
<dbReference type="AlphaFoldDB" id="A9B5E7"/>
<dbReference type="eggNOG" id="COG0690">
    <property type="taxonomic scope" value="Bacteria"/>
</dbReference>
<dbReference type="Proteomes" id="UP000000787">
    <property type="component" value="Chromosome"/>
</dbReference>
<keyword evidence="4 9" id="KW-0812">Transmembrane</keyword>
<dbReference type="PANTHER" id="PTHR33910:SF1">
    <property type="entry name" value="PROTEIN TRANSLOCASE SUBUNIT SECE"/>
    <property type="match status" value="1"/>
</dbReference>